<dbReference type="Pfam" id="PF04542">
    <property type="entry name" value="Sigma70_r2"/>
    <property type="match status" value="1"/>
</dbReference>
<evidence type="ECO:0000313" key="7">
    <source>
        <dbReference type="EMBL" id="HIQ70284.1"/>
    </source>
</evidence>
<dbReference type="SUPFAM" id="SSF88946">
    <property type="entry name" value="Sigma2 domain of RNA polymerase sigma factors"/>
    <property type="match status" value="1"/>
</dbReference>
<dbReference type="Proteomes" id="UP000886874">
    <property type="component" value="Unassembled WGS sequence"/>
</dbReference>
<dbReference type="PANTHER" id="PTHR43133:SF46">
    <property type="entry name" value="RNA POLYMERASE SIGMA-70 FACTOR ECF SUBFAMILY"/>
    <property type="match status" value="1"/>
</dbReference>
<evidence type="ECO:0000256" key="2">
    <source>
        <dbReference type="ARBA" id="ARBA00023015"/>
    </source>
</evidence>
<evidence type="ECO:0000259" key="5">
    <source>
        <dbReference type="Pfam" id="PF04542"/>
    </source>
</evidence>
<feature type="domain" description="RNA polymerase sigma factor 70 region 4 type 2" evidence="6">
    <location>
        <begin position="107"/>
        <end position="158"/>
    </location>
</feature>
<dbReference type="SUPFAM" id="SSF88659">
    <property type="entry name" value="Sigma3 and sigma4 domains of RNA polymerase sigma factors"/>
    <property type="match status" value="1"/>
</dbReference>
<dbReference type="Gene3D" id="1.10.10.10">
    <property type="entry name" value="Winged helix-like DNA-binding domain superfamily/Winged helix DNA-binding domain"/>
    <property type="match status" value="1"/>
</dbReference>
<evidence type="ECO:0000256" key="3">
    <source>
        <dbReference type="ARBA" id="ARBA00023082"/>
    </source>
</evidence>
<name>A0A9D0Z7A3_9FIRM</name>
<dbReference type="InterPro" id="IPR039425">
    <property type="entry name" value="RNA_pol_sigma-70-like"/>
</dbReference>
<keyword evidence="4" id="KW-0804">Transcription</keyword>
<evidence type="ECO:0000256" key="4">
    <source>
        <dbReference type="ARBA" id="ARBA00023163"/>
    </source>
</evidence>
<reference evidence="7" key="2">
    <citation type="journal article" date="2021" name="PeerJ">
        <title>Extensive microbial diversity within the chicken gut microbiome revealed by metagenomics and culture.</title>
        <authorList>
            <person name="Gilroy R."/>
            <person name="Ravi A."/>
            <person name="Getino M."/>
            <person name="Pursley I."/>
            <person name="Horton D.L."/>
            <person name="Alikhan N.F."/>
            <person name="Baker D."/>
            <person name="Gharbi K."/>
            <person name="Hall N."/>
            <person name="Watson M."/>
            <person name="Adriaenssens E.M."/>
            <person name="Foster-Nyarko E."/>
            <person name="Jarju S."/>
            <person name="Secka A."/>
            <person name="Antonio M."/>
            <person name="Oren A."/>
            <person name="Chaudhuri R.R."/>
            <person name="La Ragione R."/>
            <person name="Hildebrand F."/>
            <person name="Pallen M.J."/>
        </authorList>
    </citation>
    <scope>NUCLEOTIDE SEQUENCE</scope>
    <source>
        <strain evidence="7">ChiSjej2B20-13462</strain>
    </source>
</reference>
<sequence>MTELYMEYERLMFVIAGRYAADPFEQEEIVQIALVRLWEKIDTLRQVSPHAVASYIAVTIRNTAINYRRKHRKEAGRQVPLDTAMEALPELQVLPADARLLAHENRAAVLRAYRSLPPEDQFLLEGKYILHCSNEALAEQLNCKPDSIRTKLFRVRKRFLALLQKEDPDRG</sequence>
<accession>A0A9D0Z7A3</accession>
<comment type="similarity">
    <text evidence="1">Belongs to the sigma-70 factor family. ECF subfamily.</text>
</comment>
<gene>
    <name evidence="7" type="ORF">IAA67_08150</name>
</gene>
<evidence type="ECO:0000259" key="6">
    <source>
        <dbReference type="Pfam" id="PF08281"/>
    </source>
</evidence>
<evidence type="ECO:0000313" key="8">
    <source>
        <dbReference type="Proteomes" id="UP000886874"/>
    </source>
</evidence>
<evidence type="ECO:0000256" key="1">
    <source>
        <dbReference type="ARBA" id="ARBA00010641"/>
    </source>
</evidence>
<organism evidence="7 8">
    <name type="scientific">Candidatus Avoscillospira stercorigallinarum</name>
    <dbReference type="NCBI Taxonomy" id="2840708"/>
    <lineage>
        <taxon>Bacteria</taxon>
        <taxon>Bacillati</taxon>
        <taxon>Bacillota</taxon>
        <taxon>Clostridia</taxon>
        <taxon>Eubacteriales</taxon>
        <taxon>Oscillospiraceae</taxon>
        <taxon>Oscillospiraceae incertae sedis</taxon>
        <taxon>Candidatus Avoscillospira</taxon>
    </lineage>
</organism>
<reference evidence="7" key="1">
    <citation type="submission" date="2020-10" db="EMBL/GenBank/DDBJ databases">
        <authorList>
            <person name="Gilroy R."/>
        </authorList>
    </citation>
    <scope>NUCLEOTIDE SEQUENCE</scope>
    <source>
        <strain evidence="7">ChiSjej2B20-13462</strain>
    </source>
</reference>
<comment type="caution">
    <text evidence="7">The sequence shown here is derived from an EMBL/GenBank/DDBJ whole genome shotgun (WGS) entry which is preliminary data.</text>
</comment>
<protein>
    <submittedName>
        <fullName evidence="7">Sigma-70 family RNA polymerase sigma factor</fullName>
    </submittedName>
</protein>
<dbReference type="Pfam" id="PF08281">
    <property type="entry name" value="Sigma70_r4_2"/>
    <property type="match status" value="1"/>
</dbReference>
<dbReference type="InterPro" id="IPR014284">
    <property type="entry name" value="RNA_pol_sigma-70_dom"/>
</dbReference>
<keyword evidence="3" id="KW-0731">Sigma factor</keyword>
<dbReference type="GO" id="GO:0006352">
    <property type="term" value="P:DNA-templated transcription initiation"/>
    <property type="evidence" value="ECO:0007669"/>
    <property type="project" value="InterPro"/>
</dbReference>
<dbReference type="PANTHER" id="PTHR43133">
    <property type="entry name" value="RNA POLYMERASE ECF-TYPE SIGMA FACTO"/>
    <property type="match status" value="1"/>
</dbReference>
<dbReference type="NCBIfam" id="TIGR02937">
    <property type="entry name" value="sigma70-ECF"/>
    <property type="match status" value="1"/>
</dbReference>
<dbReference type="GO" id="GO:0016987">
    <property type="term" value="F:sigma factor activity"/>
    <property type="evidence" value="ECO:0007669"/>
    <property type="project" value="UniProtKB-KW"/>
</dbReference>
<feature type="domain" description="RNA polymerase sigma-70 region 2" evidence="5">
    <location>
        <begin position="4"/>
        <end position="73"/>
    </location>
</feature>
<dbReference type="AlphaFoldDB" id="A0A9D0Z7A3"/>
<dbReference type="InterPro" id="IPR013325">
    <property type="entry name" value="RNA_pol_sigma_r2"/>
</dbReference>
<proteinExistence type="inferred from homology"/>
<dbReference type="Gene3D" id="1.10.1740.10">
    <property type="match status" value="1"/>
</dbReference>
<keyword evidence="2" id="KW-0805">Transcription regulation</keyword>
<dbReference type="InterPro" id="IPR036388">
    <property type="entry name" value="WH-like_DNA-bd_sf"/>
</dbReference>
<dbReference type="InterPro" id="IPR013324">
    <property type="entry name" value="RNA_pol_sigma_r3/r4-like"/>
</dbReference>
<dbReference type="EMBL" id="DVFN01000115">
    <property type="protein sequence ID" value="HIQ70284.1"/>
    <property type="molecule type" value="Genomic_DNA"/>
</dbReference>
<dbReference type="InterPro" id="IPR007627">
    <property type="entry name" value="RNA_pol_sigma70_r2"/>
</dbReference>
<dbReference type="InterPro" id="IPR013249">
    <property type="entry name" value="RNA_pol_sigma70_r4_t2"/>
</dbReference>
<dbReference type="GO" id="GO:0003677">
    <property type="term" value="F:DNA binding"/>
    <property type="evidence" value="ECO:0007669"/>
    <property type="project" value="InterPro"/>
</dbReference>